<dbReference type="Proteomes" id="UP000248817">
    <property type="component" value="Unassembled WGS sequence"/>
</dbReference>
<accession>A0A2V5HST7</accession>
<organism evidence="2 3">
    <name type="scientific">Aspergillus indologenus CBS 114.80</name>
    <dbReference type="NCBI Taxonomy" id="1450541"/>
    <lineage>
        <taxon>Eukaryota</taxon>
        <taxon>Fungi</taxon>
        <taxon>Dikarya</taxon>
        <taxon>Ascomycota</taxon>
        <taxon>Pezizomycotina</taxon>
        <taxon>Eurotiomycetes</taxon>
        <taxon>Eurotiomycetidae</taxon>
        <taxon>Eurotiales</taxon>
        <taxon>Aspergillaceae</taxon>
        <taxon>Aspergillus</taxon>
        <taxon>Aspergillus subgen. Circumdati</taxon>
    </lineage>
</organism>
<evidence type="ECO:0000313" key="3">
    <source>
        <dbReference type="Proteomes" id="UP000248817"/>
    </source>
</evidence>
<reference evidence="2 3" key="1">
    <citation type="submission" date="2018-02" db="EMBL/GenBank/DDBJ databases">
        <title>The genomes of Aspergillus section Nigri reveals drivers in fungal speciation.</title>
        <authorList>
            <consortium name="DOE Joint Genome Institute"/>
            <person name="Vesth T.C."/>
            <person name="Nybo J."/>
            <person name="Theobald S."/>
            <person name="Brandl J."/>
            <person name="Frisvad J.C."/>
            <person name="Nielsen K.F."/>
            <person name="Lyhne E.K."/>
            <person name="Kogle M.E."/>
            <person name="Kuo A."/>
            <person name="Riley R."/>
            <person name="Clum A."/>
            <person name="Nolan M."/>
            <person name="Lipzen A."/>
            <person name="Salamov A."/>
            <person name="Henrissat B."/>
            <person name="Wiebenga A."/>
            <person name="De vries R.P."/>
            <person name="Grigoriev I.V."/>
            <person name="Mortensen U.H."/>
            <person name="Andersen M.R."/>
            <person name="Baker S.E."/>
        </authorList>
    </citation>
    <scope>NUCLEOTIDE SEQUENCE [LARGE SCALE GENOMIC DNA]</scope>
    <source>
        <strain evidence="2 3">CBS 114.80</strain>
    </source>
</reference>
<feature type="non-terminal residue" evidence="2">
    <location>
        <position position="124"/>
    </location>
</feature>
<protein>
    <submittedName>
        <fullName evidence="2">Uncharacterized protein</fullName>
    </submittedName>
</protein>
<gene>
    <name evidence="2" type="ORF">BP00DRAFT_463683</name>
</gene>
<name>A0A2V5HST7_9EURO</name>
<evidence type="ECO:0000313" key="2">
    <source>
        <dbReference type="EMBL" id="PYI27479.1"/>
    </source>
</evidence>
<feature type="region of interest" description="Disordered" evidence="1">
    <location>
        <begin position="1"/>
        <end position="22"/>
    </location>
</feature>
<dbReference type="EMBL" id="KZ825569">
    <property type="protein sequence ID" value="PYI27479.1"/>
    <property type="molecule type" value="Genomic_DNA"/>
</dbReference>
<keyword evidence="3" id="KW-1185">Reference proteome</keyword>
<dbReference type="AlphaFoldDB" id="A0A2V5HST7"/>
<evidence type="ECO:0000256" key="1">
    <source>
        <dbReference type="SAM" id="MobiDB-lite"/>
    </source>
</evidence>
<feature type="non-terminal residue" evidence="2">
    <location>
        <position position="1"/>
    </location>
</feature>
<sequence>PISAGVGGGDRHGPHAPAGLRRRQPSLRLAPSQEGAALCLQNFAQIGGSVIALVITGQVFQTYAQSGLTAALAGTGYTTADVQSIVAGAQSALFQDLDAEHKTAAILAITKAIQKVFILVCVGG</sequence>
<proteinExistence type="predicted"/>